<evidence type="ECO:0000313" key="1">
    <source>
        <dbReference type="EMBL" id="AOY82831.1"/>
    </source>
</evidence>
<dbReference type="EMBL" id="CP017708">
    <property type="protein sequence ID" value="AOY82831.1"/>
    <property type="molecule type" value="Genomic_DNA"/>
</dbReference>
<dbReference type="AlphaFoldDB" id="A0A1D9G5J1"/>
<dbReference type="PANTHER" id="PTHR39337:SF1">
    <property type="entry name" value="BLR5642 PROTEIN"/>
    <property type="match status" value="1"/>
</dbReference>
<dbReference type="Pfam" id="PF04343">
    <property type="entry name" value="DUF488"/>
    <property type="match status" value="1"/>
</dbReference>
<proteinExistence type="predicted"/>
<gene>
    <name evidence="1" type="ORF">BJP36_25925</name>
</gene>
<dbReference type="PANTHER" id="PTHR39337">
    <property type="entry name" value="BLR5642 PROTEIN"/>
    <property type="match status" value="1"/>
</dbReference>
<evidence type="ECO:0000313" key="2">
    <source>
        <dbReference type="Proteomes" id="UP000176944"/>
    </source>
</evidence>
<reference evidence="2" key="1">
    <citation type="submission" date="2016-10" db="EMBL/GenBank/DDBJ databases">
        <title>Comparative genomics uncovers the prolific and rare metabolic potential of the cyanobacterial genus Moorea.</title>
        <authorList>
            <person name="Leao T."/>
            <person name="Castelao G."/>
            <person name="Korobeynikov A."/>
            <person name="Monroe E.A."/>
            <person name="Podell S."/>
            <person name="Glukhov E."/>
            <person name="Allen E."/>
            <person name="Gerwick W.H."/>
            <person name="Gerwick L."/>
        </authorList>
    </citation>
    <scope>NUCLEOTIDE SEQUENCE [LARGE SCALE GENOMIC DNA]</scope>
    <source>
        <strain evidence="2">JHB</strain>
    </source>
</reference>
<dbReference type="InterPro" id="IPR007438">
    <property type="entry name" value="DUF488"/>
</dbReference>
<name>A0A1D9G5J1_MOOP1</name>
<protein>
    <submittedName>
        <fullName evidence="1">DUF488 domain-containing protein</fullName>
    </submittedName>
</protein>
<accession>A0A1D9G5J1</accession>
<sequence length="234" mass="25797">MISKISNTGSNTGKLFTIGHSNLSIEDFIALLKQHGITAVADVRSHPYSRYLPHFSQAPLKAELLSAGIRYVFLGKELGARPADLSCYVGGKALYEKIAATDLFSAGLKRVIQGAETYQIALMCAEKDPITCHRTILVCQHLVKSGLEINHILNDGSLESHQELEERLLSSHGLSDSQINQPKQLSLFDDPTSMDNWENCSREDRLKEVYHRQGDTIAYQVSSQQSAVSGQPNA</sequence>
<organism evidence="1 2">
    <name type="scientific">Moorena producens (strain JHB)</name>
    <dbReference type="NCBI Taxonomy" id="1454205"/>
    <lineage>
        <taxon>Bacteria</taxon>
        <taxon>Bacillati</taxon>
        <taxon>Cyanobacteriota</taxon>
        <taxon>Cyanophyceae</taxon>
        <taxon>Coleofasciculales</taxon>
        <taxon>Coleofasciculaceae</taxon>
        <taxon>Moorena</taxon>
    </lineage>
</organism>
<dbReference type="Proteomes" id="UP000176944">
    <property type="component" value="Chromosome"/>
</dbReference>